<dbReference type="GO" id="GO:0016787">
    <property type="term" value="F:hydrolase activity"/>
    <property type="evidence" value="ECO:0007669"/>
    <property type="project" value="UniProtKB-KW"/>
</dbReference>
<keyword evidence="1" id="KW-0547">Nucleotide-binding</keyword>
<dbReference type="AlphaFoldDB" id="A0A220VH17"/>
<keyword evidence="3" id="KW-0067">ATP-binding</keyword>
<name>A0A220VH17_9GAMM</name>
<dbReference type="EMBL" id="CP022356">
    <property type="protein sequence ID" value="ASK79472.1"/>
    <property type="molecule type" value="Genomic_DNA"/>
</dbReference>
<proteinExistence type="predicted"/>
<dbReference type="PANTHER" id="PTHR43309">
    <property type="entry name" value="5-OXOPROLINASE SUBUNIT C"/>
    <property type="match status" value="1"/>
</dbReference>
<dbReference type="SUPFAM" id="SSF50891">
    <property type="entry name" value="Cyclophilin-like"/>
    <property type="match status" value="1"/>
</dbReference>
<keyword evidence="2" id="KW-0378">Hydrolase</keyword>
<evidence type="ECO:0000313" key="6">
    <source>
        <dbReference type="Proteomes" id="UP000242175"/>
    </source>
</evidence>
<evidence type="ECO:0000259" key="4">
    <source>
        <dbReference type="SMART" id="SM00797"/>
    </source>
</evidence>
<evidence type="ECO:0000256" key="3">
    <source>
        <dbReference type="ARBA" id="ARBA00022840"/>
    </source>
</evidence>
<keyword evidence="6" id="KW-1185">Reference proteome</keyword>
<dbReference type="InterPro" id="IPR052708">
    <property type="entry name" value="PxpC"/>
</dbReference>
<dbReference type="InterPro" id="IPR003778">
    <property type="entry name" value="CT_A_B"/>
</dbReference>
<dbReference type="PANTHER" id="PTHR43309:SF4">
    <property type="entry name" value="CARBOXYLTRANSFERASE DOMAIN-CONTAINING PROTEIN"/>
    <property type="match status" value="1"/>
</dbReference>
<dbReference type="InterPro" id="IPR029000">
    <property type="entry name" value="Cyclophilin-like_dom_sf"/>
</dbReference>
<sequence length="316" mass="35389">MVYIHIMSIIKFNNNAPFVTIKDLGRFNSGKYGYSQSGALDLYSYCMANSLLNNPINAPVLEITHGNLKLLFQEKHTQISITGADVSPHTDNTPIKMWSNMIMKPNQELTLNSPKQGLRTYIGIKGSIEVNRILGSVSTSARDNLNHLIHKDINPYGAFMKGALLKVKTTSFASLKKIAPDKIPTYQNHWKVGVILRESYLSKSESYSLFNSQFKVSNHYNAMSIILEGKSIKINQKIISHGIPLGGIQIPPNGQPIILMHEHQTIGGYPVIGCVCKLDLQKCAQAKTGDTIIFYPKPLKQAQKEFLEFQEKWLMP</sequence>
<dbReference type="Proteomes" id="UP000242175">
    <property type="component" value="Chromosome small"/>
</dbReference>
<evidence type="ECO:0000256" key="1">
    <source>
        <dbReference type="ARBA" id="ARBA00022741"/>
    </source>
</evidence>
<evidence type="ECO:0000313" key="5">
    <source>
        <dbReference type="EMBL" id="ASK79472.1"/>
    </source>
</evidence>
<dbReference type="Gene3D" id="2.40.100.10">
    <property type="entry name" value="Cyclophilin-like"/>
    <property type="match status" value="1"/>
</dbReference>
<evidence type="ECO:0000256" key="2">
    <source>
        <dbReference type="ARBA" id="ARBA00022801"/>
    </source>
</evidence>
<dbReference type="KEGG" id="pmai:CF386_10455"/>
<protein>
    <recommendedName>
        <fullName evidence="4">Carboxyltransferase domain-containing protein</fullName>
    </recommendedName>
</protein>
<feature type="domain" description="Carboxyltransferase" evidence="4">
    <location>
        <begin position="31"/>
        <end position="313"/>
    </location>
</feature>
<gene>
    <name evidence="5" type="ORF">CF386_10455</name>
</gene>
<dbReference type="GO" id="GO:0005524">
    <property type="term" value="F:ATP binding"/>
    <property type="evidence" value="ECO:0007669"/>
    <property type="project" value="UniProtKB-KW"/>
</dbReference>
<organism evidence="5 6">
    <name type="scientific">Paraphotobacterium marinum</name>
    <dbReference type="NCBI Taxonomy" id="1755811"/>
    <lineage>
        <taxon>Bacteria</taxon>
        <taxon>Pseudomonadati</taxon>
        <taxon>Pseudomonadota</taxon>
        <taxon>Gammaproteobacteria</taxon>
        <taxon>Vibrionales</taxon>
        <taxon>Vibrionaceae</taxon>
        <taxon>Paraphotobacterium</taxon>
    </lineage>
</organism>
<accession>A0A220VH17</accession>
<dbReference type="SMART" id="SM00797">
    <property type="entry name" value="AHS2"/>
    <property type="match status" value="1"/>
</dbReference>
<reference evidence="5 6" key="1">
    <citation type="journal article" date="2016" name="Int. J. Syst. Evol. Microbiol.">
        <title>Paraphotobacterium marinum gen. nov., sp. nov., a member of the family Vibrionaceae, isolated from surface seawater.</title>
        <authorList>
            <person name="Huang Z."/>
            <person name="Dong C."/>
            <person name="Shao Z."/>
        </authorList>
    </citation>
    <scope>NUCLEOTIDE SEQUENCE [LARGE SCALE GENOMIC DNA]</scope>
    <source>
        <strain evidence="5 6">NSCS20N07D</strain>
    </source>
</reference>
<dbReference type="Pfam" id="PF02626">
    <property type="entry name" value="CT_A_B"/>
    <property type="match status" value="1"/>
</dbReference>